<dbReference type="AlphaFoldDB" id="A0A3E4QX15"/>
<feature type="transmembrane region" description="Helical" evidence="1">
    <location>
        <begin position="149"/>
        <end position="175"/>
    </location>
</feature>
<keyword evidence="1" id="KW-0472">Membrane</keyword>
<feature type="transmembrane region" description="Helical" evidence="1">
    <location>
        <begin position="112"/>
        <end position="128"/>
    </location>
</feature>
<feature type="transmembrane region" description="Helical" evidence="1">
    <location>
        <begin position="29"/>
        <end position="54"/>
    </location>
</feature>
<dbReference type="Proteomes" id="UP000260943">
    <property type="component" value="Unassembled WGS sequence"/>
</dbReference>
<accession>A0A3E4QX15</accession>
<keyword evidence="1" id="KW-1133">Transmembrane helix</keyword>
<evidence type="ECO:0000256" key="1">
    <source>
        <dbReference type="SAM" id="Phobius"/>
    </source>
</evidence>
<proteinExistence type="predicted"/>
<dbReference type="RefSeq" id="WP_117678996.1">
    <property type="nucleotide sequence ID" value="NZ_CAJJKC010000003.1"/>
</dbReference>
<protein>
    <submittedName>
        <fullName evidence="2">DUF2975 domain-containing protein</fullName>
    </submittedName>
</protein>
<evidence type="ECO:0000313" key="2">
    <source>
        <dbReference type="EMBL" id="RGL11647.1"/>
    </source>
</evidence>
<sequence length="219" mass="22934">MKKALIHEASDAREIALSEMSSIAGAARIVCRVGAIACLVPAALGVVGCLQWAVGGMLDGSFAKGFILAGSRALSQAAASAGPELLSLTTPDKAASIILIDQNGSFPIARELSMLLMAWALAVAGRFFSEVASTKRPFGSVAAHRVKRIGAIAVLASIAPSLVVWAVIEALLATIGYAGSLSIYPDFQPWLCVMGFFLLVFARILEYGAILQQQDDELL</sequence>
<feature type="transmembrane region" description="Helical" evidence="1">
    <location>
        <begin position="187"/>
        <end position="205"/>
    </location>
</feature>
<keyword evidence="1" id="KW-0812">Transmembrane</keyword>
<reference evidence="2 3" key="1">
    <citation type="submission" date="2018-08" db="EMBL/GenBank/DDBJ databases">
        <title>A genome reference for cultivated species of the human gut microbiota.</title>
        <authorList>
            <person name="Zou Y."/>
            <person name="Xue W."/>
            <person name="Luo G."/>
        </authorList>
    </citation>
    <scope>NUCLEOTIDE SEQUENCE [LARGE SCALE GENOMIC DNA]</scope>
    <source>
        <strain evidence="2 3">TF08-14</strain>
    </source>
</reference>
<organism evidence="2 3">
    <name type="scientific">Collinsella tanakaei</name>
    <dbReference type="NCBI Taxonomy" id="626935"/>
    <lineage>
        <taxon>Bacteria</taxon>
        <taxon>Bacillati</taxon>
        <taxon>Actinomycetota</taxon>
        <taxon>Coriobacteriia</taxon>
        <taxon>Coriobacteriales</taxon>
        <taxon>Coriobacteriaceae</taxon>
        <taxon>Collinsella</taxon>
    </lineage>
</organism>
<gene>
    <name evidence="2" type="ORF">DXC81_02355</name>
</gene>
<comment type="caution">
    <text evidence="2">The sequence shown here is derived from an EMBL/GenBank/DDBJ whole genome shotgun (WGS) entry which is preliminary data.</text>
</comment>
<evidence type="ECO:0000313" key="3">
    <source>
        <dbReference type="Proteomes" id="UP000260943"/>
    </source>
</evidence>
<name>A0A3E4QX15_9ACTN</name>
<dbReference type="EMBL" id="QSRJ01000002">
    <property type="protein sequence ID" value="RGL11647.1"/>
    <property type="molecule type" value="Genomic_DNA"/>
</dbReference>